<dbReference type="Gene3D" id="3.40.50.1010">
    <property type="entry name" value="5'-nuclease"/>
    <property type="match status" value="1"/>
</dbReference>
<feature type="compositionally biased region" description="Polar residues" evidence="1">
    <location>
        <begin position="386"/>
        <end position="397"/>
    </location>
</feature>
<dbReference type="STRING" id="1447883.A0A2B7YVC9"/>
<dbReference type="Proteomes" id="UP000224634">
    <property type="component" value="Unassembled WGS sequence"/>
</dbReference>
<organism evidence="2 3">
    <name type="scientific">Polytolypa hystricis (strain UAMH7299)</name>
    <dbReference type="NCBI Taxonomy" id="1447883"/>
    <lineage>
        <taxon>Eukaryota</taxon>
        <taxon>Fungi</taxon>
        <taxon>Dikarya</taxon>
        <taxon>Ascomycota</taxon>
        <taxon>Pezizomycotina</taxon>
        <taxon>Eurotiomycetes</taxon>
        <taxon>Eurotiomycetidae</taxon>
        <taxon>Onygenales</taxon>
        <taxon>Onygenales incertae sedis</taxon>
        <taxon>Polytolypa</taxon>
    </lineage>
</organism>
<evidence type="ECO:0000313" key="3">
    <source>
        <dbReference type="Proteomes" id="UP000224634"/>
    </source>
</evidence>
<sequence>MSISRKVFNCVVDDTALTTNISEIKKWISQGAITLIIPLYTLDRLQSLRRSGSQIGVNAREAMRFLDRVTSGKHGIPAAKIALQGPMEQFEAWGEAENFFLPEFEEEIDDTVHDIEPEAPSDGVAQIITEVKADEQAKENQRLNEMSQMLLSKLNFKKDVDAMSTTSAHTQSLPTSEAGSSPTSPEYAAAKLAVSKPDTNGAGRRVRSHHRSASGSAIPKVPEPIKPLLNATLWRLHKGTEPGATSINSCILVTNDRTTQTWAQKFGIAAKNIHQLRTAIIYEEREYKNHCKYLEKNQNQVSEPKPLLSYEEESDEDELVFVPRGQGKSRGASSRPNPNANNNRKVPTNGVANGSVLPKETVAVEVPSVPIDPDSFSRNFGVVKPQTQQPQEVNIPTSPIRGLNGASPRAGHGRRGGSRGGGMFRGAPRGRGRLWVP</sequence>
<accession>A0A2B7YVC9</accession>
<feature type="compositionally biased region" description="Polar residues" evidence="1">
    <location>
        <begin position="163"/>
        <end position="184"/>
    </location>
</feature>
<keyword evidence="3" id="KW-1185">Reference proteome</keyword>
<dbReference type="OrthoDB" id="5361617at2759"/>
<feature type="compositionally biased region" description="Acidic residues" evidence="1">
    <location>
        <begin position="310"/>
        <end position="319"/>
    </location>
</feature>
<protein>
    <recommendedName>
        <fullName evidence="4">PIN domain-containing protein</fullName>
    </recommendedName>
</protein>
<feature type="region of interest" description="Disordered" evidence="1">
    <location>
        <begin position="197"/>
        <end position="221"/>
    </location>
</feature>
<evidence type="ECO:0000256" key="1">
    <source>
        <dbReference type="SAM" id="MobiDB-lite"/>
    </source>
</evidence>
<feature type="region of interest" description="Disordered" evidence="1">
    <location>
        <begin position="386"/>
        <end position="437"/>
    </location>
</feature>
<feature type="region of interest" description="Disordered" evidence="1">
    <location>
        <begin position="301"/>
        <end position="354"/>
    </location>
</feature>
<name>A0A2B7YVC9_POLH7</name>
<feature type="compositionally biased region" description="Basic residues" evidence="1">
    <location>
        <begin position="428"/>
        <end position="437"/>
    </location>
</feature>
<dbReference type="EMBL" id="PDNA01000002">
    <property type="protein sequence ID" value="PGH28034.1"/>
    <property type="molecule type" value="Genomic_DNA"/>
</dbReference>
<reference evidence="2 3" key="1">
    <citation type="submission" date="2017-10" db="EMBL/GenBank/DDBJ databases">
        <title>Comparative genomics in systemic dimorphic fungi from Ajellomycetaceae.</title>
        <authorList>
            <person name="Munoz J.F."/>
            <person name="Mcewen J.G."/>
            <person name="Clay O.K."/>
            <person name="Cuomo C.A."/>
        </authorList>
    </citation>
    <scope>NUCLEOTIDE SEQUENCE [LARGE SCALE GENOMIC DNA]</scope>
    <source>
        <strain evidence="2 3">UAMH7299</strain>
    </source>
</reference>
<dbReference type="AlphaFoldDB" id="A0A2B7YVC9"/>
<feature type="region of interest" description="Disordered" evidence="1">
    <location>
        <begin position="162"/>
        <end position="184"/>
    </location>
</feature>
<feature type="compositionally biased region" description="Low complexity" evidence="1">
    <location>
        <begin position="332"/>
        <end position="344"/>
    </location>
</feature>
<evidence type="ECO:0008006" key="4">
    <source>
        <dbReference type="Google" id="ProtNLM"/>
    </source>
</evidence>
<evidence type="ECO:0000313" key="2">
    <source>
        <dbReference type="EMBL" id="PGH28034.1"/>
    </source>
</evidence>
<proteinExistence type="predicted"/>
<comment type="caution">
    <text evidence="2">The sequence shown here is derived from an EMBL/GenBank/DDBJ whole genome shotgun (WGS) entry which is preliminary data.</text>
</comment>
<gene>
    <name evidence="2" type="ORF">AJ80_00289</name>
</gene>